<dbReference type="InterPro" id="IPR047676">
    <property type="entry name" value="FxLYD_dom"/>
</dbReference>
<protein>
    <submittedName>
        <fullName evidence="1">Uncharacterized protein</fullName>
    </submittedName>
</protein>
<reference evidence="1" key="2">
    <citation type="journal article" date="2021" name="PeerJ">
        <title>Extensive microbial diversity within the chicken gut microbiome revealed by metagenomics and culture.</title>
        <authorList>
            <person name="Gilroy R."/>
            <person name="Ravi A."/>
            <person name="Getino M."/>
            <person name="Pursley I."/>
            <person name="Horton D.L."/>
            <person name="Alikhan N.F."/>
            <person name="Baker D."/>
            <person name="Gharbi K."/>
            <person name="Hall N."/>
            <person name="Watson M."/>
            <person name="Adriaenssens E.M."/>
            <person name="Foster-Nyarko E."/>
            <person name="Jarju S."/>
            <person name="Secka A."/>
            <person name="Antonio M."/>
            <person name="Oren A."/>
            <person name="Chaudhuri R.R."/>
            <person name="La Ragione R."/>
            <person name="Hildebrand F."/>
            <person name="Pallen M.J."/>
        </authorList>
    </citation>
    <scope>NUCLEOTIDE SEQUENCE</scope>
    <source>
        <strain evidence="1">10406</strain>
    </source>
</reference>
<comment type="caution">
    <text evidence="1">The sequence shown here is derived from an EMBL/GenBank/DDBJ whole genome shotgun (WGS) entry which is preliminary data.</text>
</comment>
<sequence>MIAIIIIIAVSLGNSMNGIEIVGEQLVTDPYYTTIGDYLYPIVVVKVKNTSNTTKKVSFEANFYADGNLLGSDQASYVTLAPGDEAFLHAQSDRGYRMWSSHEYSYKITKWHVYS</sequence>
<organism evidence="1 2">
    <name type="scientific">Candidatus Limadaptatus stercoripullorum</name>
    <dbReference type="NCBI Taxonomy" id="2840846"/>
    <lineage>
        <taxon>Bacteria</taxon>
        <taxon>Bacillati</taxon>
        <taxon>Bacillota</taxon>
        <taxon>Clostridia</taxon>
        <taxon>Eubacteriales</taxon>
        <taxon>Candidatus Limadaptatus</taxon>
    </lineage>
</organism>
<accession>A0A9D1N908</accession>
<dbReference type="NCBIfam" id="NF038353">
    <property type="entry name" value="FxLYD_dom"/>
    <property type="match status" value="1"/>
</dbReference>
<name>A0A9D1N908_9FIRM</name>
<evidence type="ECO:0000313" key="1">
    <source>
        <dbReference type="EMBL" id="HIU98741.1"/>
    </source>
</evidence>
<evidence type="ECO:0000313" key="2">
    <source>
        <dbReference type="Proteomes" id="UP000886857"/>
    </source>
</evidence>
<reference evidence="1" key="1">
    <citation type="submission" date="2020-10" db="EMBL/GenBank/DDBJ databases">
        <authorList>
            <person name="Gilroy R."/>
        </authorList>
    </citation>
    <scope>NUCLEOTIDE SEQUENCE</scope>
    <source>
        <strain evidence="1">10406</strain>
    </source>
</reference>
<dbReference type="EMBL" id="DVOE01000041">
    <property type="protein sequence ID" value="HIU98741.1"/>
    <property type="molecule type" value="Genomic_DNA"/>
</dbReference>
<dbReference type="AlphaFoldDB" id="A0A9D1N908"/>
<proteinExistence type="predicted"/>
<gene>
    <name evidence="1" type="ORF">IAC73_02735</name>
</gene>
<dbReference type="Proteomes" id="UP000886857">
    <property type="component" value="Unassembled WGS sequence"/>
</dbReference>